<evidence type="ECO:0000313" key="5">
    <source>
        <dbReference type="Proteomes" id="UP001408356"/>
    </source>
</evidence>
<comment type="similarity">
    <text evidence="1">Belongs to the asteroid family.</text>
</comment>
<evidence type="ECO:0000313" key="4">
    <source>
        <dbReference type="EMBL" id="KAK9414032.1"/>
    </source>
</evidence>
<dbReference type="PANTHER" id="PTHR15665:SF1">
    <property type="entry name" value="PROTEIN ASTEROID HOMOLOG 1"/>
    <property type="match status" value="1"/>
</dbReference>
<sequence>MGIRGLTKALRDLPVGTQVALLGKDVVIDGPALIHRLWELLMKDQGIANVILEQVSYSELGESVVRWLDELRSQGVHVRKIYFDGYLPPFKWDTRKERLMQQTTKVQSLSSNHRGGVKLGHGKSSRRKKDRNTSVQESTETSTNHEPGATGHLSSLQFSKRTKDHLDGLPKHPFMIPAVIESLRHSHWSHIVQVVPGEADAFCAQDVRHNGGLLLTADSDLIIQDLGPEGYVVFLWNLFDLVGTDTMDAAKDVSAQEVEEGQALGAAGTRVPLSALAYSRSETERHLAIEGIGGLPRLVFEWKRDGGSLQQAQARLTKNANVAIDQKAFDAFLQEHRSVEYIPKAHAVVDMLSSLDPRISEFVIQSLHVEVVKVEGVPRRATQQSAPSPRGPEELSIFLPTMIEDTSSKSCWEYSQTTRQLAYGLAQSFAHRQRENVIEYRLLYSLSGGRKIDMLPSNTIQQWCEMLVTTMDQVGSRQLSAVTNAKWLAFALFQEIQLSNAKGTKSTATKLVKEYLSRGIALVNYSWHHIHLGAIIQAALYSLRILKQILDVKATLVPEPMTAAQESLRGHLKTLPPITEWPSTSTLAKDLVAFGKAGGLALVSRILGVSEPRPNDSSAKSKKRARDPSKTEKGELPQKAAKSSRSSNPFEALEMASE</sequence>
<dbReference type="InterPro" id="IPR039436">
    <property type="entry name" value="Asteroid_dom"/>
</dbReference>
<dbReference type="Gene3D" id="3.40.50.1010">
    <property type="entry name" value="5'-nuclease"/>
    <property type="match status" value="1"/>
</dbReference>
<dbReference type="Pfam" id="PF12813">
    <property type="entry name" value="XPG_I_2"/>
    <property type="match status" value="1"/>
</dbReference>
<dbReference type="PANTHER" id="PTHR15665">
    <property type="entry name" value="ASTEROID PROTEIN"/>
    <property type="match status" value="1"/>
</dbReference>
<feature type="domain" description="Asteroid" evidence="3">
    <location>
        <begin position="172"/>
        <end position="452"/>
    </location>
</feature>
<reference evidence="4 5" key="1">
    <citation type="journal article" date="2024" name="J. Plant Pathol.">
        <title>Sequence and assembly of the genome of Seiridium unicorne, isolate CBS 538.82, causal agent of cypress canker disease.</title>
        <authorList>
            <person name="Scali E."/>
            <person name="Rocca G.D."/>
            <person name="Danti R."/>
            <person name="Garbelotto M."/>
            <person name="Barberini S."/>
            <person name="Baroncelli R."/>
            <person name="Emiliani G."/>
        </authorList>
    </citation>
    <scope>NUCLEOTIDE SEQUENCE [LARGE SCALE GENOMIC DNA]</scope>
    <source>
        <strain evidence="4 5">BM-138-508</strain>
    </source>
</reference>
<feature type="compositionally biased region" description="Polar residues" evidence="2">
    <location>
        <begin position="101"/>
        <end position="113"/>
    </location>
</feature>
<keyword evidence="5" id="KW-1185">Reference proteome</keyword>
<gene>
    <name evidence="4" type="ORF">SUNI508_11358</name>
</gene>
<name>A0ABR2UHC8_9PEZI</name>
<feature type="compositionally biased region" description="Polar residues" evidence="2">
    <location>
        <begin position="133"/>
        <end position="145"/>
    </location>
</feature>
<dbReference type="EMBL" id="JARVKF010000430">
    <property type="protein sequence ID" value="KAK9414032.1"/>
    <property type="molecule type" value="Genomic_DNA"/>
</dbReference>
<accession>A0ABR2UHC8</accession>
<evidence type="ECO:0000256" key="1">
    <source>
        <dbReference type="ARBA" id="ARBA00007398"/>
    </source>
</evidence>
<protein>
    <submittedName>
        <fullName evidence="4">XPG domain containing-domain-containing protein</fullName>
    </submittedName>
</protein>
<organism evidence="4 5">
    <name type="scientific">Seiridium unicorne</name>
    <dbReference type="NCBI Taxonomy" id="138068"/>
    <lineage>
        <taxon>Eukaryota</taxon>
        <taxon>Fungi</taxon>
        <taxon>Dikarya</taxon>
        <taxon>Ascomycota</taxon>
        <taxon>Pezizomycotina</taxon>
        <taxon>Sordariomycetes</taxon>
        <taxon>Xylariomycetidae</taxon>
        <taxon>Amphisphaeriales</taxon>
        <taxon>Sporocadaceae</taxon>
        <taxon>Seiridium</taxon>
    </lineage>
</organism>
<feature type="compositionally biased region" description="Basic residues" evidence="2">
    <location>
        <begin position="120"/>
        <end position="130"/>
    </location>
</feature>
<feature type="region of interest" description="Disordered" evidence="2">
    <location>
        <begin position="610"/>
        <end position="658"/>
    </location>
</feature>
<feature type="region of interest" description="Disordered" evidence="2">
    <location>
        <begin position="101"/>
        <end position="153"/>
    </location>
</feature>
<proteinExistence type="inferred from homology"/>
<feature type="compositionally biased region" description="Basic and acidic residues" evidence="2">
    <location>
        <begin position="626"/>
        <end position="636"/>
    </location>
</feature>
<dbReference type="SUPFAM" id="SSF88723">
    <property type="entry name" value="PIN domain-like"/>
    <property type="match status" value="1"/>
</dbReference>
<dbReference type="Proteomes" id="UP001408356">
    <property type="component" value="Unassembled WGS sequence"/>
</dbReference>
<evidence type="ECO:0000256" key="2">
    <source>
        <dbReference type="SAM" id="MobiDB-lite"/>
    </source>
</evidence>
<comment type="caution">
    <text evidence="4">The sequence shown here is derived from an EMBL/GenBank/DDBJ whole genome shotgun (WGS) entry which is preliminary data.</text>
</comment>
<dbReference type="InterPro" id="IPR026832">
    <property type="entry name" value="Asteroid"/>
</dbReference>
<evidence type="ECO:0000259" key="3">
    <source>
        <dbReference type="Pfam" id="PF12813"/>
    </source>
</evidence>
<dbReference type="InterPro" id="IPR029060">
    <property type="entry name" value="PIN-like_dom_sf"/>
</dbReference>